<name>A0A316TY52_9BASI</name>
<evidence type="ECO:0000256" key="4">
    <source>
        <dbReference type="RuleBase" id="RU362121"/>
    </source>
</evidence>
<dbReference type="GO" id="GO:0004128">
    <property type="term" value="F:cytochrome-b5 reductase activity, acting on NAD(P)H"/>
    <property type="evidence" value="ECO:0007669"/>
    <property type="project" value="TreeGrafter"/>
</dbReference>
<dbReference type="FunFam" id="3.10.120.10:FF:000001">
    <property type="entry name" value="Cytochrome b5 reductase 4"/>
    <property type="match status" value="1"/>
</dbReference>
<evidence type="ECO:0000256" key="1">
    <source>
        <dbReference type="ARBA" id="ARBA00022617"/>
    </source>
</evidence>
<dbReference type="InterPro" id="IPR001199">
    <property type="entry name" value="Cyt_B5-like_heme/steroid-bd"/>
</dbReference>
<keyword evidence="3 4" id="KW-0408">Iron</keyword>
<dbReference type="SUPFAM" id="SSF55856">
    <property type="entry name" value="Cytochrome b5-like heme/steroid binding domain"/>
    <property type="match status" value="1"/>
</dbReference>
<dbReference type="PROSITE" id="PS00191">
    <property type="entry name" value="CYTOCHROME_B5_1"/>
    <property type="match status" value="1"/>
</dbReference>
<evidence type="ECO:0000256" key="3">
    <source>
        <dbReference type="ARBA" id="ARBA00023004"/>
    </source>
</evidence>
<organism evidence="7 8">
    <name type="scientific">Pseudomicrostroma glucosiphilum</name>
    <dbReference type="NCBI Taxonomy" id="1684307"/>
    <lineage>
        <taxon>Eukaryota</taxon>
        <taxon>Fungi</taxon>
        <taxon>Dikarya</taxon>
        <taxon>Basidiomycota</taxon>
        <taxon>Ustilaginomycotina</taxon>
        <taxon>Exobasidiomycetes</taxon>
        <taxon>Microstromatales</taxon>
        <taxon>Microstromatales incertae sedis</taxon>
        <taxon>Pseudomicrostroma</taxon>
    </lineage>
</organism>
<accession>A0A316TY52</accession>
<dbReference type="Gene3D" id="3.10.120.10">
    <property type="entry name" value="Cytochrome b5-like heme/steroid binding domain"/>
    <property type="match status" value="1"/>
</dbReference>
<keyword evidence="1 4" id="KW-0349">Heme</keyword>
<reference evidence="7 8" key="1">
    <citation type="journal article" date="2018" name="Mol. Biol. Evol.">
        <title>Broad Genomic Sampling Reveals a Smut Pathogenic Ancestry of the Fungal Clade Ustilaginomycotina.</title>
        <authorList>
            <person name="Kijpornyongpan T."/>
            <person name="Mondo S.J."/>
            <person name="Barry K."/>
            <person name="Sandor L."/>
            <person name="Lee J."/>
            <person name="Lipzen A."/>
            <person name="Pangilinan J."/>
            <person name="LaButti K."/>
            <person name="Hainaut M."/>
            <person name="Henrissat B."/>
            <person name="Grigoriev I.V."/>
            <person name="Spatafora J.W."/>
            <person name="Aime M.C."/>
        </authorList>
    </citation>
    <scope>NUCLEOTIDE SEQUENCE [LARGE SCALE GENOMIC DNA]</scope>
    <source>
        <strain evidence="7 8">MCA 4718</strain>
    </source>
</reference>
<feature type="region of interest" description="Disordered" evidence="5">
    <location>
        <begin position="1"/>
        <end position="48"/>
    </location>
</feature>
<dbReference type="GO" id="GO:0005737">
    <property type="term" value="C:cytoplasm"/>
    <property type="evidence" value="ECO:0007669"/>
    <property type="project" value="TreeGrafter"/>
</dbReference>
<keyword evidence="2 4" id="KW-0479">Metal-binding</keyword>
<dbReference type="PANTHER" id="PTHR46237">
    <property type="entry name" value="CYTOCHROME B5 REDUCTASE 4 FAMILY MEMBER"/>
    <property type="match status" value="1"/>
</dbReference>
<dbReference type="OrthoDB" id="432299at2759"/>
<keyword evidence="8" id="KW-1185">Reference proteome</keyword>
<dbReference type="STRING" id="1684307.A0A316TY52"/>
<dbReference type="GO" id="GO:0020037">
    <property type="term" value="F:heme binding"/>
    <property type="evidence" value="ECO:0007669"/>
    <property type="project" value="UniProtKB-UniRule"/>
</dbReference>
<dbReference type="RefSeq" id="XP_025345267.1">
    <property type="nucleotide sequence ID" value="XM_025490504.1"/>
</dbReference>
<evidence type="ECO:0000313" key="8">
    <source>
        <dbReference type="Proteomes" id="UP000245942"/>
    </source>
</evidence>
<dbReference type="InterPro" id="IPR051872">
    <property type="entry name" value="Cytochrome_b5/Flavoprotein_Rdt"/>
</dbReference>
<sequence>MPPPSTSRLTAPPGVGGASGTTSLSAPSSSSSSSGQTLIPGETSGRKKVILAPGRSPLDWARLKSSNSSTALREGRPPFGVGGVVRIPMSEVKRHTSRESCWSVFNGMVYNLTPYLEFHPGGEKEVMRVAGRDGTRLFMLTHSWVNIDAMIDSCCLGVVAKDE</sequence>
<dbReference type="AlphaFoldDB" id="A0A316TY52"/>
<evidence type="ECO:0000256" key="5">
    <source>
        <dbReference type="SAM" id="MobiDB-lite"/>
    </source>
</evidence>
<dbReference type="Proteomes" id="UP000245942">
    <property type="component" value="Unassembled WGS sequence"/>
</dbReference>
<feature type="compositionally biased region" description="Low complexity" evidence="5">
    <location>
        <begin position="20"/>
        <end position="35"/>
    </location>
</feature>
<gene>
    <name evidence="7" type="ORF">BCV69DRAFT_253177</name>
</gene>
<evidence type="ECO:0000313" key="7">
    <source>
        <dbReference type="EMBL" id="PWN18107.1"/>
    </source>
</evidence>
<dbReference type="GO" id="GO:0046872">
    <property type="term" value="F:metal ion binding"/>
    <property type="evidence" value="ECO:0007669"/>
    <property type="project" value="UniProtKB-UniRule"/>
</dbReference>
<dbReference type="InterPro" id="IPR036400">
    <property type="entry name" value="Cyt_B5-like_heme/steroid_sf"/>
</dbReference>
<dbReference type="GeneID" id="37012238"/>
<protein>
    <submittedName>
        <fullName evidence="7">Cytochrome b5</fullName>
    </submittedName>
</protein>
<dbReference type="EMBL" id="KZ819338">
    <property type="protein sequence ID" value="PWN18107.1"/>
    <property type="molecule type" value="Genomic_DNA"/>
</dbReference>
<evidence type="ECO:0000259" key="6">
    <source>
        <dbReference type="PROSITE" id="PS50255"/>
    </source>
</evidence>
<dbReference type="SMART" id="SM01117">
    <property type="entry name" value="Cyt-b5"/>
    <property type="match status" value="1"/>
</dbReference>
<comment type="similarity">
    <text evidence="4">Belongs to the cytochrome b5 family.</text>
</comment>
<dbReference type="PROSITE" id="PS50255">
    <property type="entry name" value="CYTOCHROME_B5_2"/>
    <property type="match status" value="1"/>
</dbReference>
<feature type="domain" description="Cytochrome b5 heme-binding" evidence="6">
    <location>
        <begin position="84"/>
        <end position="160"/>
    </location>
</feature>
<dbReference type="Pfam" id="PF00173">
    <property type="entry name" value="Cyt-b5"/>
    <property type="match status" value="1"/>
</dbReference>
<evidence type="ECO:0000256" key="2">
    <source>
        <dbReference type="ARBA" id="ARBA00022723"/>
    </source>
</evidence>
<proteinExistence type="inferred from homology"/>
<dbReference type="InterPro" id="IPR018506">
    <property type="entry name" value="Cyt_B5_heme-BS"/>
</dbReference>
<dbReference type="PANTHER" id="PTHR46237:SF1">
    <property type="entry name" value="CYTOCHROME B5 REDUCTASE 4"/>
    <property type="match status" value="1"/>
</dbReference>